<gene>
    <name evidence="8 10" type="primary">cmk</name>
    <name evidence="10" type="ORF">CAXC1_250005</name>
</gene>
<keyword evidence="8" id="KW-0963">Cytoplasm</keyword>
<keyword evidence="11" id="KW-1185">Reference proteome</keyword>
<comment type="catalytic activity">
    <reaction evidence="6 8">
        <text>dCMP + ATP = dCDP + ADP</text>
        <dbReference type="Rhea" id="RHEA:25094"/>
        <dbReference type="ChEBI" id="CHEBI:30616"/>
        <dbReference type="ChEBI" id="CHEBI:57566"/>
        <dbReference type="ChEBI" id="CHEBI:58593"/>
        <dbReference type="ChEBI" id="CHEBI:456216"/>
        <dbReference type="EC" id="2.7.4.25"/>
    </reaction>
</comment>
<dbReference type="Pfam" id="PF02224">
    <property type="entry name" value="Cytidylate_kin"/>
    <property type="match status" value="1"/>
</dbReference>
<evidence type="ECO:0000256" key="2">
    <source>
        <dbReference type="ARBA" id="ARBA00022679"/>
    </source>
</evidence>
<dbReference type="GO" id="GO:0016301">
    <property type="term" value="F:kinase activity"/>
    <property type="evidence" value="ECO:0007669"/>
    <property type="project" value="UniProtKB-KW"/>
</dbReference>
<evidence type="ECO:0000256" key="1">
    <source>
        <dbReference type="ARBA" id="ARBA00009427"/>
    </source>
</evidence>
<protein>
    <recommendedName>
        <fullName evidence="8">Cytidylate kinase</fullName>
        <shortName evidence="8">CK</shortName>
        <ecNumber evidence="8">2.7.4.25</ecNumber>
    </recommendedName>
    <alternativeName>
        <fullName evidence="8">Cytidine monophosphate kinase</fullName>
        <shortName evidence="8">CMP kinase</shortName>
    </alternativeName>
</protein>
<evidence type="ECO:0000256" key="7">
    <source>
        <dbReference type="ARBA" id="ARBA00048478"/>
    </source>
</evidence>
<dbReference type="HAMAP" id="MF_00238">
    <property type="entry name" value="Cytidyl_kinase_type1"/>
    <property type="match status" value="1"/>
</dbReference>
<evidence type="ECO:0000256" key="5">
    <source>
        <dbReference type="ARBA" id="ARBA00022840"/>
    </source>
</evidence>
<organism evidence="10 11">
    <name type="scientific">Candidatus Xenohaliotis californiensis</name>
    <dbReference type="NCBI Taxonomy" id="84677"/>
    <lineage>
        <taxon>Bacteria</taxon>
        <taxon>Pseudomonadati</taxon>
        <taxon>Pseudomonadota</taxon>
        <taxon>Alphaproteobacteria</taxon>
        <taxon>Rickettsiales</taxon>
        <taxon>Anaplasmataceae</taxon>
        <taxon>Candidatus Xenohaliotis</taxon>
    </lineage>
</organism>
<dbReference type="EC" id="2.7.4.25" evidence="8"/>
<dbReference type="Gene3D" id="3.40.50.300">
    <property type="entry name" value="P-loop containing nucleotide triphosphate hydrolases"/>
    <property type="match status" value="1"/>
</dbReference>
<evidence type="ECO:0000256" key="4">
    <source>
        <dbReference type="ARBA" id="ARBA00022777"/>
    </source>
</evidence>
<dbReference type="InterPro" id="IPR003136">
    <property type="entry name" value="Cytidylate_kin"/>
</dbReference>
<sequence>MRSVNFSIAVDGPSSSGKGTLAVGLANYYNLPYLDTGAMYRSFAALVMEKLIDPQDKLSVINLAKTFQYNLSSIRNSSEDVARVASMVSAIPDVRDIFVKWQRSFSKDGAVLDGRDIGSVILKDASYKFYITADLSIRAQRRFNELKVKNIDCDLDSIMLLLKQRDENDLNRLVAPLKISDDAVVIDASHLTSEEVLNFAIKSIQSKD</sequence>
<feature type="binding site" evidence="8">
    <location>
        <begin position="12"/>
        <end position="20"/>
    </location>
    <ligand>
        <name>ATP</name>
        <dbReference type="ChEBI" id="CHEBI:30616"/>
    </ligand>
</feature>
<dbReference type="CDD" id="cd02020">
    <property type="entry name" value="CMPK"/>
    <property type="match status" value="1"/>
</dbReference>
<comment type="catalytic activity">
    <reaction evidence="7 8">
        <text>CMP + ATP = CDP + ADP</text>
        <dbReference type="Rhea" id="RHEA:11600"/>
        <dbReference type="ChEBI" id="CHEBI:30616"/>
        <dbReference type="ChEBI" id="CHEBI:58069"/>
        <dbReference type="ChEBI" id="CHEBI:60377"/>
        <dbReference type="ChEBI" id="CHEBI:456216"/>
        <dbReference type="EC" id="2.7.4.25"/>
    </reaction>
</comment>
<proteinExistence type="inferred from homology"/>
<evidence type="ECO:0000313" key="11">
    <source>
        <dbReference type="Proteomes" id="UP001314181"/>
    </source>
</evidence>
<comment type="subcellular location">
    <subcellularLocation>
        <location evidence="8">Cytoplasm</location>
    </subcellularLocation>
</comment>
<evidence type="ECO:0000313" key="10">
    <source>
        <dbReference type="EMBL" id="CAK8162868.1"/>
    </source>
</evidence>
<comment type="caution">
    <text evidence="10">The sequence shown here is derived from an EMBL/GenBank/DDBJ whole genome shotgun (WGS) entry which is preliminary data.</text>
</comment>
<keyword evidence="4 8" id="KW-0418">Kinase</keyword>
<evidence type="ECO:0000256" key="8">
    <source>
        <dbReference type="HAMAP-Rule" id="MF_00238"/>
    </source>
</evidence>
<comment type="similarity">
    <text evidence="1 8">Belongs to the cytidylate kinase family. Type 1 subfamily.</text>
</comment>
<keyword evidence="2 8" id="KW-0808">Transferase</keyword>
<accession>A0ABM9N7V4</accession>
<evidence type="ECO:0000259" key="9">
    <source>
        <dbReference type="Pfam" id="PF02224"/>
    </source>
</evidence>
<keyword evidence="5 8" id="KW-0067">ATP-binding</keyword>
<feature type="domain" description="Cytidylate kinase" evidence="9">
    <location>
        <begin position="8"/>
        <end position="205"/>
    </location>
</feature>
<dbReference type="EMBL" id="CAWVOK010000017">
    <property type="protein sequence ID" value="CAK8162868.1"/>
    <property type="molecule type" value="Genomic_DNA"/>
</dbReference>
<evidence type="ECO:0000256" key="3">
    <source>
        <dbReference type="ARBA" id="ARBA00022741"/>
    </source>
</evidence>
<dbReference type="InterPro" id="IPR011994">
    <property type="entry name" value="Cytidylate_kinase_dom"/>
</dbReference>
<name>A0ABM9N7V4_9RICK</name>
<reference evidence="10 11" key="1">
    <citation type="submission" date="2024-01" db="EMBL/GenBank/DDBJ databases">
        <authorList>
            <person name="Kunselman E."/>
        </authorList>
    </citation>
    <scope>NUCLEOTIDE SEQUENCE [LARGE SCALE GENOMIC DNA]</scope>
    <source>
        <strain evidence="10">2 abalone samples</strain>
    </source>
</reference>
<dbReference type="InterPro" id="IPR027417">
    <property type="entry name" value="P-loop_NTPase"/>
</dbReference>
<keyword evidence="3 8" id="KW-0547">Nucleotide-binding</keyword>
<dbReference type="Proteomes" id="UP001314181">
    <property type="component" value="Unassembled WGS sequence"/>
</dbReference>
<dbReference type="SUPFAM" id="SSF52540">
    <property type="entry name" value="P-loop containing nucleoside triphosphate hydrolases"/>
    <property type="match status" value="1"/>
</dbReference>
<dbReference type="NCBIfam" id="TIGR00017">
    <property type="entry name" value="cmk"/>
    <property type="match status" value="1"/>
</dbReference>
<dbReference type="RefSeq" id="WP_338363884.1">
    <property type="nucleotide sequence ID" value="NZ_CAWVOK010000017.1"/>
</dbReference>
<evidence type="ECO:0000256" key="6">
    <source>
        <dbReference type="ARBA" id="ARBA00047615"/>
    </source>
</evidence>